<protein>
    <submittedName>
        <fullName evidence="10">Metabolite transport protein CsbC</fullName>
    </submittedName>
</protein>
<keyword evidence="5 8" id="KW-1133">Transmembrane helix</keyword>
<dbReference type="PANTHER" id="PTHR48023:SF4">
    <property type="entry name" value="D-XYLOSE-PROTON SYMPORTER-LIKE 2"/>
    <property type="match status" value="1"/>
</dbReference>
<accession>A0ABX8V7D7</accession>
<evidence type="ECO:0000259" key="9">
    <source>
        <dbReference type="PROSITE" id="PS50850"/>
    </source>
</evidence>
<dbReference type="InterPro" id="IPR050820">
    <property type="entry name" value="MFS_Sugar_Transporter"/>
</dbReference>
<name>A0ABX8V7D7_9BACT</name>
<evidence type="ECO:0000313" key="11">
    <source>
        <dbReference type="Proteomes" id="UP000826014"/>
    </source>
</evidence>
<organism evidence="10 11">
    <name type="scientific">Candidatus Rhabdochlamydia oedothoracis</name>
    <dbReference type="NCBI Taxonomy" id="2720720"/>
    <lineage>
        <taxon>Bacteria</taxon>
        <taxon>Pseudomonadati</taxon>
        <taxon>Chlamydiota</taxon>
        <taxon>Chlamydiia</taxon>
        <taxon>Parachlamydiales</taxon>
        <taxon>Candidatus Rhabdochlamydiaceae</taxon>
        <taxon>Candidatus Rhabdochlamydia</taxon>
    </lineage>
</organism>
<reference evidence="10 11" key="1">
    <citation type="journal article" date="2022" name="bioRxiv">
        <title>Ecology and evolution of chlamydial symbionts of arthropods.</title>
        <authorList>
            <person name="Halter T."/>
            <person name="Koestlbacher S."/>
            <person name="Collingro A."/>
            <person name="Sixt B.S."/>
            <person name="Toenshoff E.R."/>
            <person name="Hendrickx F."/>
            <person name="Kostanjsek R."/>
            <person name="Horn M."/>
        </authorList>
    </citation>
    <scope>NUCLEOTIDE SEQUENCE [LARGE SCALE GENOMIC DNA]</scope>
    <source>
        <strain evidence="10">W744xW776</strain>
    </source>
</reference>
<dbReference type="SUPFAM" id="SSF103473">
    <property type="entry name" value="MFS general substrate transporter"/>
    <property type="match status" value="1"/>
</dbReference>
<evidence type="ECO:0000256" key="6">
    <source>
        <dbReference type="ARBA" id="ARBA00023136"/>
    </source>
</evidence>
<dbReference type="PRINTS" id="PR00171">
    <property type="entry name" value="SUGRTRNSPORT"/>
</dbReference>
<sequence length="446" mass="49020">MAHKQRLSRYMIFVVTTACLGGLLFGYHTAIISGALIFLSPIFHLSIAEQGVLVSIILLGALAGALIGGYLADCLGRKWTIMLTAVLFILGSWITAESHSYFMLLAGRVVSGIAVGVISVTAPLYLAEIAPPNHRGAIVSTYQLFITLGILGAYIINYIYAKKADWQEMFIIGSLPAAIQLLALFFTPESPGWLFKNGKSRLAIIVLERLRLDRDWKGHIGEMKHSASSRNKKAWRLLFSSKLSPILFIGLFISAFQQITGINTIIYYAPRIFQGAGYTSAISATFATLSIGVINVLATLVSVWLLDRIGRRRLLLIGIAGMVVSLCSLAITSFLRSSLIDEMAVVSLMTYVAFFAIGLGPITWVLLSEIYPLKVRGKAMTLATFVNWLCNYFVSLTFPSLLVSMGIGGSFLAYGVISMIAFWFVLRYVPETKEKSLEEIEQILQK</sequence>
<dbReference type="NCBIfam" id="TIGR00879">
    <property type="entry name" value="SP"/>
    <property type="match status" value="1"/>
</dbReference>
<feature type="transmembrane region" description="Helical" evidence="8">
    <location>
        <begin position="102"/>
        <end position="127"/>
    </location>
</feature>
<feature type="transmembrane region" description="Helical" evidence="8">
    <location>
        <begin position="313"/>
        <end position="336"/>
    </location>
</feature>
<feature type="domain" description="Major facilitator superfamily (MFS) profile" evidence="9">
    <location>
        <begin position="14"/>
        <end position="433"/>
    </location>
</feature>
<dbReference type="PANTHER" id="PTHR48023">
    <property type="entry name" value="D-XYLOSE-PROTON SYMPORTER-LIKE 2"/>
    <property type="match status" value="1"/>
</dbReference>
<dbReference type="PROSITE" id="PS00216">
    <property type="entry name" value="SUGAR_TRANSPORT_1"/>
    <property type="match status" value="2"/>
</dbReference>
<proteinExistence type="inferred from homology"/>
<feature type="transmembrane region" description="Helical" evidence="8">
    <location>
        <begin position="51"/>
        <end position="72"/>
    </location>
</feature>
<evidence type="ECO:0000256" key="4">
    <source>
        <dbReference type="ARBA" id="ARBA00022692"/>
    </source>
</evidence>
<feature type="transmembrane region" description="Helical" evidence="8">
    <location>
        <begin position="246"/>
        <end position="269"/>
    </location>
</feature>
<feature type="transmembrane region" description="Helical" evidence="8">
    <location>
        <begin position="12"/>
        <end position="39"/>
    </location>
</feature>
<evidence type="ECO:0000313" key="10">
    <source>
        <dbReference type="EMBL" id="QYF48923.1"/>
    </source>
</evidence>
<dbReference type="PROSITE" id="PS00217">
    <property type="entry name" value="SUGAR_TRANSPORT_2"/>
    <property type="match status" value="1"/>
</dbReference>
<comment type="similarity">
    <text evidence="2 7">Belongs to the major facilitator superfamily. Sugar transporter (TC 2.A.1.1) family.</text>
</comment>
<feature type="transmembrane region" description="Helical" evidence="8">
    <location>
        <begin position="281"/>
        <end position="306"/>
    </location>
</feature>
<dbReference type="InterPro" id="IPR020846">
    <property type="entry name" value="MFS_dom"/>
</dbReference>
<evidence type="ECO:0000256" key="8">
    <source>
        <dbReference type="SAM" id="Phobius"/>
    </source>
</evidence>
<feature type="transmembrane region" description="Helical" evidence="8">
    <location>
        <begin position="79"/>
        <end position="96"/>
    </location>
</feature>
<keyword evidence="3 7" id="KW-0813">Transport</keyword>
<comment type="subcellular location">
    <subcellularLocation>
        <location evidence="1">Membrane</location>
        <topology evidence="1">Multi-pass membrane protein</topology>
    </subcellularLocation>
</comment>
<keyword evidence="11" id="KW-1185">Reference proteome</keyword>
<feature type="transmembrane region" description="Helical" evidence="8">
    <location>
        <begin position="139"/>
        <end position="160"/>
    </location>
</feature>
<dbReference type="Gene3D" id="1.20.1250.20">
    <property type="entry name" value="MFS general substrate transporter like domains"/>
    <property type="match status" value="1"/>
</dbReference>
<dbReference type="InterPro" id="IPR005828">
    <property type="entry name" value="MFS_sugar_transport-like"/>
</dbReference>
<dbReference type="EMBL" id="CP075587">
    <property type="protein sequence ID" value="QYF48923.1"/>
    <property type="molecule type" value="Genomic_DNA"/>
</dbReference>
<dbReference type="PROSITE" id="PS50850">
    <property type="entry name" value="MFS"/>
    <property type="match status" value="1"/>
</dbReference>
<keyword evidence="4 8" id="KW-0812">Transmembrane</keyword>
<evidence type="ECO:0000256" key="2">
    <source>
        <dbReference type="ARBA" id="ARBA00010992"/>
    </source>
</evidence>
<keyword evidence="6 8" id="KW-0472">Membrane</keyword>
<evidence type="ECO:0000256" key="5">
    <source>
        <dbReference type="ARBA" id="ARBA00022989"/>
    </source>
</evidence>
<dbReference type="InterPro" id="IPR005829">
    <property type="entry name" value="Sugar_transporter_CS"/>
</dbReference>
<dbReference type="Proteomes" id="UP000826014">
    <property type="component" value="Chromosome"/>
</dbReference>
<evidence type="ECO:0000256" key="3">
    <source>
        <dbReference type="ARBA" id="ARBA00022448"/>
    </source>
</evidence>
<dbReference type="Pfam" id="PF00083">
    <property type="entry name" value="Sugar_tr"/>
    <property type="match status" value="1"/>
</dbReference>
<dbReference type="RefSeq" id="WP_215217018.1">
    <property type="nucleotide sequence ID" value="NZ_CP075587.1"/>
</dbReference>
<evidence type="ECO:0000256" key="7">
    <source>
        <dbReference type="RuleBase" id="RU003346"/>
    </source>
</evidence>
<dbReference type="InterPro" id="IPR003663">
    <property type="entry name" value="Sugar/inositol_transpt"/>
</dbReference>
<feature type="transmembrane region" description="Helical" evidence="8">
    <location>
        <begin position="379"/>
        <end position="398"/>
    </location>
</feature>
<feature type="transmembrane region" description="Helical" evidence="8">
    <location>
        <begin position="404"/>
        <end position="426"/>
    </location>
</feature>
<feature type="transmembrane region" description="Helical" evidence="8">
    <location>
        <begin position="166"/>
        <end position="186"/>
    </location>
</feature>
<feature type="transmembrane region" description="Helical" evidence="8">
    <location>
        <begin position="348"/>
        <end position="367"/>
    </location>
</feature>
<gene>
    <name evidence="10" type="ORF">RHABOEDO_001162</name>
</gene>
<evidence type="ECO:0000256" key="1">
    <source>
        <dbReference type="ARBA" id="ARBA00004141"/>
    </source>
</evidence>
<dbReference type="InterPro" id="IPR036259">
    <property type="entry name" value="MFS_trans_sf"/>
</dbReference>